<evidence type="ECO:0008006" key="4">
    <source>
        <dbReference type="Google" id="ProtNLM"/>
    </source>
</evidence>
<gene>
    <name evidence="2" type="ORF">PG996_010030</name>
</gene>
<feature type="chain" id="PRO_5047246729" description="Ecp2 effector protein domain-containing protein" evidence="1">
    <location>
        <begin position="18"/>
        <end position="163"/>
    </location>
</feature>
<keyword evidence="1" id="KW-0732">Signal</keyword>
<keyword evidence="3" id="KW-1185">Reference proteome</keyword>
<dbReference type="EMBL" id="JAQQWM010000006">
    <property type="protein sequence ID" value="KAK8060100.1"/>
    <property type="molecule type" value="Genomic_DNA"/>
</dbReference>
<sequence length="163" mass="17628">MRLITLLGTLLAGTAFCGDHRAKETTKESIEHGKRPASTADCTELSLALLYYPLGPSFEYVESMPKHMGFRRSCHLFLAADACDDNGDCSDKYRAKVSNADVAMLVGGAANDFGKSGKFTAEGTMKCVTDVHEGEPRLKTSTGRYGTSFPRCFSGLSPHAYSQ</sequence>
<dbReference type="Proteomes" id="UP001446871">
    <property type="component" value="Unassembled WGS sequence"/>
</dbReference>
<reference evidence="2 3" key="1">
    <citation type="submission" date="2023-01" db="EMBL/GenBank/DDBJ databases">
        <title>Analysis of 21 Apiospora genomes using comparative genomics revels a genus with tremendous synthesis potential of carbohydrate active enzymes and secondary metabolites.</title>
        <authorList>
            <person name="Sorensen T."/>
        </authorList>
    </citation>
    <scope>NUCLEOTIDE SEQUENCE [LARGE SCALE GENOMIC DNA]</scope>
    <source>
        <strain evidence="2 3">CBS 83171</strain>
    </source>
</reference>
<protein>
    <recommendedName>
        <fullName evidence="4">Ecp2 effector protein domain-containing protein</fullName>
    </recommendedName>
</protein>
<comment type="caution">
    <text evidence="2">The sequence shown here is derived from an EMBL/GenBank/DDBJ whole genome shotgun (WGS) entry which is preliminary data.</text>
</comment>
<accession>A0ABR1UMF2</accession>
<evidence type="ECO:0000313" key="3">
    <source>
        <dbReference type="Proteomes" id="UP001446871"/>
    </source>
</evidence>
<name>A0ABR1UMF2_9PEZI</name>
<feature type="signal peptide" evidence="1">
    <location>
        <begin position="1"/>
        <end position="17"/>
    </location>
</feature>
<organism evidence="2 3">
    <name type="scientific">Apiospora saccharicola</name>
    <dbReference type="NCBI Taxonomy" id="335842"/>
    <lineage>
        <taxon>Eukaryota</taxon>
        <taxon>Fungi</taxon>
        <taxon>Dikarya</taxon>
        <taxon>Ascomycota</taxon>
        <taxon>Pezizomycotina</taxon>
        <taxon>Sordariomycetes</taxon>
        <taxon>Xylariomycetidae</taxon>
        <taxon>Amphisphaeriales</taxon>
        <taxon>Apiosporaceae</taxon>
        <taxon>Apiospora</taxon>
    </lineage>
</organism>
<evidence type="ECO:0000256" key="1">
    <source>
        <dbReference type="SAM" id="SignalP"/>
    </source>
</evidence>
<proteinExistence type="predicted"/>
<evidence type="ECO:0000313" key="2">
    <source>
        <dbReference type="EMBL" id="KAK8060100.1"/>
    </source>
</evidence>